<dbReference type="Gene3D" id="3.40.366.10">
    <property type="entry name" value="Malonyl-Coenzyme A Acyl Carrier Protein, domain 2"/>
    <property type="match status" value="1"/>
</dbReference>
<dbReference type="InterPro" id="IPR050858">
    <property type="entry name" value="Mal-CoA-ACP_Trans/PKS_FabD"/>
</dbReference>
<dbReference type="PANTHER" id="PTHR42681:SF1">
    <property type="entry name" value="MALONYL-COA-ACYL CARRIER PROTEIN TRANSACYLASE, MITOCHONDRIAL"/>
    <property type="match status" value="1"/>
</dbReference>
<dbReference type="EC" id="2.3.1.39" evidence="1"/>
<dbReference type="Pfam" id="PF00698">
    <property type="entry name" value="Acyl_transf_1"/>
    <property type="match status" value="1"/>
</dbReference>
<gene>
    <name evidence="6" type="ORF">MXD59_02315</name>
</gene>
<dbReference type="EMBL" id="JALKFT010000002">
    <property type="protein sequence ID" value="MCK9874627.1"/>
    <property type="molecule type" value="Genomic_DNA"/>
</dbReference>
<organism evidence="6 7">
    <name type="scientific">Frankia umida</name>
    <dbReference type="NCBI Taxonomy" id="573489"/>
    <lineage>
        <taxon>Bacteria</taxon>
        <taxon>Bacillati</taxon>
        <taxon>Actinomycetota</taxon>
        <taxon>Actinomycetes</taxon>
        <taxon>Frankiales</taxon>
        <taxon>Frankiaceae</taxon>
        <taxon>Frankia</taxon>
    </lineage>
</organism>
<dbReference type="SUPFAM" id="SSF55048">
    <property type="entry name" value="Probable ACP-binding domain of malonyl-CoA ACP transacylase"/>
    <property type="match status" value="1"/>
</dbReference>
<dbReference type="InterPro" id="IPR016035">
    <property type="entry name" value="Acyl_Trfase/lysoPLipase"/>
</dbReference>
<evidence type="ECO:0000313" key="6">
    <source>
        <dbReference type="EMBL" id="MCK9874627.1"/>
    </source>
</evidence>
<comment type="caution">
    <text evidence="6">The sequence shown here is derived from an EMBL/GenBank/DDBJ whole genome shotgun (WGS) entry which is preliminary data.</text>
</comment>
<keyword evidence="2" id="KW-0808">Transferase</keyword>
<dbReference type="RefSeq" id="WP_248823259.1">
    <property type="nucleotide sequence ID" value="NZ_JALKFT010000002.1"/>
</dbReference>
<evidence type="ECO:0000259" key="5">
    <source>
        <dbReference type="SMART" id="SM00827"/>
    </source>
</evidence>
<dbReference type="InterPro" id="IPR014043">
    <property type="entry name" value="Acyl_transferase_dom"/>
</dbReference>
<sequence length="481" mass="50321">MREIIKVGDVAMVVAQADDAASLARMLADDDAGHDRTGEPSATTTRVGGAGEVWRAVHPAWPPAAARRGDALLTRWLAQGRTAAWDTRHGVHLRRLTTRSSIGLLFPGQGSPARDSGGVLAEFLPAVAQLYQQADLDPLPPPDEPGPAVDTALAQPAIVTASLAARLALDAIGVPQGAVTVAVGHSLGELSALAWAGAVHDGDVVELARARGAIMSAHGVPGTAMASVAAAPDLVEQVRTLLIDSDDHVDHLDPEDHGSTGIRPRTWPAWVACRNGTEQTVVAGSRSGVDILVRALDVRGVRSMYLPVSHAFHTPMVEAAVEPLRRRLAHQRLGPVRRPVVSTVTGRFLGPDDDLRALLTRQITEPVYFMDAVHRAAAGVDAWVEVGPGRVLSKLAAQISGLPAVSVEAGSTSWRGLAGVVAMALALGLPVDLTAFGRPSDDPLAHPLGSAQSLGLIRPLRVGHSRVTSGKQRSTGPHLGR</sequence>
<name>A0ABT0JSW0_9ACTN</name>
<reference evidence="6 7" key="1">
    <citation type="submission" date="2022-04" db="EMBL/GenBank/DDBJ databases">
        <title>Genome diversity in the genus Frankia.</title>
        <authorList>
            <person name="Carlos-Shanley C."/>
            <person name="Hahn D."/>
        </authorList>
    </citation>
    <scope>NUCLEOTIDE SEQUENCE [LARGE SCALE GENOMIC DNA]</scope>
    <source>
        <strain evidence="6 7">Ag45/Mut15</strain>
    </source>
</reference>
<dbReference type="SMART" id="SM00827">
    <property type="entry name" value="PKS_AT"/>
    <property type="match status" value="1"/>
</dbReference>
<protein>
    <recommendedName>
        <fullName evidence="1">[acyl-carrier-protein] S-malonyltransferase</fullName>
        <ecNumber evidence="1">2.3.1.39</ecNumber>
    </recommendedName>
</protein>
<keyword evidence="7" id="KW-1185">Reference proteome</keyword>
<evidence type="ECO:0000256" key="1">
    <source>
        <dbReference type="ARBA" id="ARBA00013258"/>
    </source>
</evidence>
<feature type="domain" description="Malonyl-CoA:ACP transacylase (MAT)" evidence="5">
    <location>
        <begin position="105"/>
        <end position="417"/>
    </location>
</feature>
<dbReference type="SUPFAM" id="SSF52151">
    <property type="entry name" value="FabD/lysophospholipase-like"/>
    <property type="match status" value="1"/>
</dbReference>
<keyword evidence="3" id="KW-0012">Acyltransferase</keyword>
<evidence type="ECO:0000256" key="4">
    <source>
        <dbReference type="ARBA" id="ARBA00048462"/>
    </source>
</evidence>
<dbReference type="InterPro" id="IPR001227">
    <property type="entry name" value="Ac_transferase_dom_sf"/>
</dbReference>
<evidence type="ECO:0000313" key="7">
    <source>
        <dbReference type="Proteomes" id="UP001201873"/>
    </source>
</evidence>
<dbReference type="InterPro" id="IPR016036">
    <property type="entry name" value="Malonyl_transacylase_ACP-bd"/>
</dbReference>
<accession>A0ABT0JSW0</accession>
<evidence type="ECO:0000256" key="3">
    <source>
        <dbReference type="ARBA" id="ARBA00023315"/>
    </source>
</evidence>
<dbReference type="Proteomes" id="UP001201873">
    <property type="component" value="Unassembled WGS sequence"/>
</dbReference>
<proteinExistence type="predicted"/>
<comment type="catalytic activity">
    <reaction evidence="4">
        <text>holo-[ACP] + malonyl-CoA = malonyl-[ACP] + CoA</text>
        <dbReference type="Rhea" id="RHEA:41792"/>
        <dbReference type="Rhea" id="RHEA-COMP:9623"/>
        <dbReference type="Rhea" id="RHEA-COMP:9685"/>
        <dbReference type="ChEBI" id="CHEBI:57287"/>
        <dbReference type="ChEBI" id="CHEBI:57384"/>
        <dbReference type="ChEBI" id="CHEBI:64479"/>
        <dbReference type="ChEBI" id="CHEBI:78449"/>
        <dbReference type="EC" id="2.3.1.39"/>
    </reaction>
</comment>
<evidence type="ECO:0000256" key="2">
    <source>
        <dbReference type="ARBA" id="ARBA00022679"/>
    </source>
</evidence>
<dbReference type="PANTHER" id="PTHR42681">
    <property type="entry name" value="MALONYL-COA-ACYL CARRIER PROTEIN TRANSACYLASE, MITOCHONDRIAL"/>
    <property type="match status" value="1"/>
</dbReference>